<evidence type="ECO:0000313" key="9">
    <source>
        <dbReference type="EMBL" id="TYJ58018.1"/>
    </source>
</evidence>
<dbReference type="InterPro" id="IPR041373">
    <property type="entry name" value="RT_RNaseH"/>
</dbReference>
<gene>
    <name evidence="9" type="ORF">B9479_001377</name>
</gene>
<organism evidence="9 10">
    <name type="scientific">Cryptococcus floricola</name>
    <dbReference type="NCBI Taxonomy" id="2591691"/>
    <lineage>
        <taxon>Eukaryota</taxon>
        <taxon>Fungi</taxon>
        <taxon>Dikarya</taxon>
        <taxon>Basidiomycota</taxon>
        <taxon>Agaricomycotina</taxon>
        <taxon>Tremellomycetes</taxon>
        <taxon>Tremellales</taxon>
        <taxon>Cryptococcaceae</taxon>
        <taxon>Cryptococcus</taxon>
    </lineage>
</organism>
<dbReference type="GO" id="GO:0004519">
    <property type="term" value="F:endonuclease activity"/>
    <property type="evidence" value="ECO:0007669"/>
    <property type="project" value="UniProtKB-KW"/>
</dbReference>
<feature type="domain" description="Integrase zinc-binding" evidence="8">
    <location>
        <begin position="196"/>
        <end position="231"/>
    </location>
</feature>
<proteinExistence type="predicted"/>
<dbReference type="EMBL" id="NIDF01000008">
    <property type="protein sequence ID" value="TYJ58018.1"/>
    <property type="molecule type" value="Genomic_DNA"/>
</dbReference>
<reference evidence="9 10" key="1">
    <citation type="submission" date="2017-05" db="EMBL/GenBank/DDBJ databases">
        <title>The Genome Sequence of Tsuchiyaea wingfieldii DSM 27421.</title>
        <authorList>
            <person name="Cuomo C."/>
            <person name="Passer A."/>
            <person name="Billmyre B."/>
            <person name="Heitman J."/>
        </authorList>
    </citation>
    <scope>NUCLEOTIDE SEQUENCE [LARGE SCALE GENOMIC DNA]</scope>
    <source>
        <strain evidence="9 10">DSM 27421</strain>
    </source>
</reference>
<evidence type="ECO:0000256" key="4">
    <source>
        <dbReference type="ARBA" id="ARBA00022759"/>
    </source>
</evidence>
<evidence type="ECO:0000313" key="10">
    <source>
        <dbReference type="Proteomes" id="UP000322245"/>
    </source>
</evidence>
<dbReference type="Proteomes" id="UP000322245">
    <property type="component" value="Unassembled WGS sequence"/>
</dbReference>
<dbReference type="PANTHER" id="PTHR37984:SF5">
    <property type="entry name" value="PROTEIN NYNRIN-LIKE"/>
    <property type="match status" value="1"/>
</dbReference>
<sequence length="232" mass="26497">MPFLTPLDFKAITAGETNLYLHTDASNTGIGAWLGSGPTLEEAAPITYDSYALLPADKNYPVHEKELLAIIHALKHWRSLLLGLPIKVLTDHATLQWFFEQPTRNNGYLSWQITTFASPISLASLNSLSLITTTVNDDFLESMANGYKDDTIMGRWLNEEECLPGIEMVIVVGKRGKMVELMKWEERNWVQEIEGLREEYLKECHDVVGHFGVEQTMETIMEKYFWLQMKKV</sequence>
<dbReference type="Gene3D" id="1.10.340.70">
    <property type="match status" value="1"/>
</dbReference>
<keyword evidence="1" id="KW-0808">Transferase</keyword>
<protein>
    <recommendedName>
        <fullName evidence="11">Reverse transcriptase RNase H-like domain-containing protein</fullName>
    </recommendedName>
</protein>
<feature type="domain" description="Reverse transcriptase RNase H-like" evidence="7">
    <location>
        <begin position="18"/>
        <end position="112"/>
    </location>
</feature>
<evidence type="ECO:0008006" key="11">
    <source>
        <dbReference type="Google" id="ProtNLM"/>
    </source>
</evidence>
<evidence type="ECO:0000259" key="7">
    <source>
        <dbReference type="Pfam" id="PF17917"/>
    </source>
</evidence>
<evidence type="ECO:0000256" key="5">
    <source>
        <dbReference type="ARBA" id="ARBA00022801"/>
    </source>
</evidence>
<keyword evidence="5" id="KW-0378">Hydrolase</keyword>
<dbReference type="InterPro" id="IPR050951">
    <property type="entry name" value="Retrovirus_Pol_polyprotein"/>
</dbReference>
<keyword evidence="3" id="KW-0540">Nuclease</keyword>
<comment type="caution">
    <text evidence="9">The sequence shown here is derived from an EMBL/GenBank/DDBJ whole genome shotgun (WGS) entry which is preliminary data.</text>
</comment>
<dbReference type="Pfam" id="PF17921">
    <property type="entry name" value="Integrase_H2C2"/>
    <property type="match status" value="1"/>
</dbReference>
<dbReference type="CDD" id="cd09274">
    <property type="entry name" value="RNase_HI_RT_Ty3"/>
    <property type="match status" value="1"/>
</dbReference>
<dbReference type="AlphaFoldDB" id="A0A5D3B4W9"/>
<dbReference type="SUPFAM" id="SSF56672">
    <property type="entry name" value="DNA/RNA polymerases"/>
    <property type="match status" value="1"/>
</dbReference>
<evidence type="ECO:0000259" key="8">
    <source>
        <dbReference type="Pfam" id="PF17921"/>
    </source>
</evidence>
<evidence type="ECO:0000256" key="1">
    <source>
        <dbReference type="ARBA" id="ARBA00022679"/>
    </source>
</evidence>
<keyword evidence="10" id="KW-1185">Reference proteome</keyword>
<dbReference type="InterPro" id="IPR043502">
    <property type="entry name" value="DNA/RNA_pol_sf"/>
</dbReference>
<dbReference type="InterPro" id="IPR041588">
    <property type="entry name" value="Integrase_H2C2"/>
</dbReference>
<evidence type="ECO:0000256" key="3">
    <source>
        <dbReference type="ARBA" id="ARBA00022722"/>
    </source>
</evidence>
<dbReference type="Pfam" id="PF17917">
    <property type="entry name" value="RT_RNaseH"/>
    <property type="match status" value="1"/>
</dbReference>
<evidence type="ECO:0000256" key="2">
    <source>
        <dbReference type="ARBA" id="ARBA00022695"/>
    </source>
</evidence>
<dbReference type="PANTHER" id="PTHR37984">
    <property type="entry name" value="PROTEIN CBG26694"/>
    <property type="match status" value="1"/>
</dbReference>
<evidence type="ECO:0000256" key="6">
    <source>
        <dbReference type="ARBA" id="ARBA00022918"/>
    </source>
</evidence>
<dbReference type="GO" id="GO:0016787">
    <property type="term" value="F:hydrolase activity"/>
    <property type="evidence" value="ECO:0007669"/>
    <property type="project" value="UniProtKB-KW"/>
</dbReference>
<keyword evidence="2" id="KW-0548">Nucleotidyltransferase</keyword>
<accession>A0A5D3B4W9</accession>
<keyword evidence="4" id="KW-0255">Endonuclease</keyword>
<dbReference type="GO" id="GO:0003964">
    <property type="term" value="F:RNA-directed DNA polymerase activity"/>
    <property type="evidence" value="ECO:0007669"/>
    <property type="project" value="UniProtKB-KW"/>
</dbReference>
<name>A0A5D3B4W9_9TREE</name>
<keyword evidence="6" id="KW-0695">RNA-directed DNA polymerase</keyword>